<name>A0ABU9TUZ1_9GAMM</name>
<keyword evidence="1" id="KW-1133">Transmembrane helix</keyword>
<gene>
    <name evidence="2" type="ORF">WNY58_14225</name>
</gene>
<sequence length="130" mass="14441">MRIILAIGISLLDTLALYLLYWLGSGIASDLGYPQRGGVGWGIAVFVASFFMLPSALMYMLLLRKWTSSCVVALSLSFLVFLLLSTLFMGNQFSGGWSHPYRYIYFQSCALLVLSSLVVVPLVYKAIRRA</sequence>
<evidence type="ECO:0000256" key="1">
    <source>
        <dbReference type="SAM" id="Phobius"/>
    </source>
</evidence>
<evidence type="ECO:0000313" key="3">
    <source>
        <dbReference type="Proteomes" id="UP001449225"/>
    </source>
</evidence>
<comment type="caution">
    <text evidence="2">The sequence shown here is derived from an EMBL/GenBank/DDBJ whole genome shotgun (WGS) entry which is preliminary data.</text>
</comment>
<organism evidence="2 3">
    <name type="scientific">Neptuniibacter pectenicola</name>
    <dbReference type="NCBI Taxonomy" id="1806669"/>
    <lineage>
        <taxon>Bacteria</taxon>
        <taxon>Pseudomonadati</taxon>
        <taxon>Pseudomonadota</taxon>
        <taxon>Gammaproteobacteria</taxon>
        <taxon>Oceanospirillales</taxon>
        <taxon>Oceanospirillaceae</taxon>
        <taxon>Neptuniibacter</taxon>
    </lineage>
</organism>
<feature type="transmembrane region" description="Helical" evidence="1">
    <location>
        <begin position="103"/>
        <end position="124"/>
    </location>
</feature>
<feature type="transmembrane region" description="Helical" evidence="1">
    <location>
        <begin position="40"/>
        <end position="63"/>
    </location>
</feature>
<dbReference type="EMBL" id="JBBMRA010000016">
    <property type="protein sequence ID" value="MEM5537542.1"/>
    <property type="molecule type" value="Genomic_DNA"/>
</dbReference>
<protein>
    <submittedName>
        <fullName evidence="2">Uncharacterized protein</fullName>
    </submittedName>
</protein>
<reference evidence="2 3" key="1">
    <citation type="submission" date="2024-03" db="EMBL/GenBank/DDBJ databases">
        <title>Community enrichment and isolation of bacterial strains for fucoidan degradation.</title>
        <authorList>
            <person name="Sichert A."/>
        </authorList>
    </citation>
    <scope>NUCLEOTIDE SEQUENCE [LARGE SCALE GENOMIC DNA]</scope>
    <source>
        <strain evidence="2 3">AS76</strain>
    </source>
</reference>
<evidence type="ECO:0000313" key="2">
    <source>
        <dbReference type="EMBL" id="MEM5537542.1"/>
    </source>
</evidence>
<accession>A0ABU9TUZ1</accession>
<dbReference type="RefSeq" id="WP_342854868.1">
    <property type="nucleotide sequence ID" value="NZ_JBBMRA010000016.1"/>
</dbReference>
<keyword evidence="1" id="KW-0472">Membrane</keyword>
<proteinExistence type="predicted"/>
<keyword evidence="3" id="KW-1185">Reference proteome</keyword>
<dbReference type="Proteomes" id="UP001449225">
    <property type="component" value="Unassembled WGS sequence"/>
</dbReference>
<keyword evidence="1" id="KW-0812">Transmembrane</keyword>
<feature type="transmembrane region" description="Helical" evidence="1">
    <location>
        <begin position="70"/>
        <end position="91"/>
    </location>
</feature>